<dbReference type="InterPro" id="IPR011335">
    <property type="entry name" value="Restrct_endonuc-II-like"/>
</dbReference>
<keyword evidence="2" id="KW-0255">Endonuclease</keyword>
<sequence>MTAVTLDLSPIATLSDAQFDQLCAANPEIKLERSPKGELVIMPPTGGETGRINSKLTSRFVVWNENCGLGEVFDSSTCFRMKASGGGDRSPDVSWVEKSRWKALSAEDRRKFPPIAPDFVLELLSPTDSLYATREKMAEYLTAGVRLGWLINPENQTVEVYQQDQPVKTLEKPEAISDETVLPGFQLSLDWLWNS</sequence>
<dbReference type="EMBL" id="JTHE03000039">
    <property type="protein sequence ID" value="MCM1982407.1"/>
    <property type="molecule type" value="Genomic_DNA"/>
</dbReference>
<dbReference type="Proteomes" id="UP000031561">
    <property type="component" value="Unassembled WGS sequence"/>
</dbReference>
<dbReference type="GO" id="GO:0004519">
    <property type="term" value="F:endonuclease activity"/>
    <property type="evidence" value="ECO:0007669"/>
    <property type="project" value="UniProtKB-KW"/>
</dbReference>
<dbReference type="InterPro" id="IPR008538">
    <property type="entry name" value="Uma2"/>
</dbReference>
<evidence type="ECO:0000313" key="2">
    <source>
        <dbReference type="EMBL" id="MCM1982407.1"/>
    </source>
</evidence>
<comment type="caution">
    <text evidence="2">The sequence shown here is derived from an EMBL/GenBank/DDBJ whole genome shotgun (WGS) entry which is preliminary data.</text>
</comment>
<gene>
    <name evidence="2" type="ORF">QQ91_0006135</name>
</gene>
<organism evidence="2 3">
    <name type="scientific">Lyngbya confervoides BDU141951</name>
    <dbReference type="NCBI Taxonomy" id="1574623"/>
    <lineage>
        <taxon>Bacteria</taxon>
        <taxon>Bacillati</taxon>
        <taxon>Cyanobacteriota</taxon>
        <taxon>Cyanophyceae</taxon>
        <taxon>Oscillatoriophycideae</taxon>
        <taxon>Oscillatoriales</taxon>
        <taxon>Microcoleaceae</taxon>
        <taxon>Lyngbya</taxon>
    </lineage>
</organism>
<keyword evidence="3" id="KW-1185">Reference proteome</keyword>
<feature type="domain" description="Putative restriction endonuclease" evidence="1">
    <location>
        <begin position="17"/>
        <end position="189"/>
    </location>
</feature>
<dbReference type="AlphaFoldDB" id="A0ABD4T2E8"/>
<dbReference type="InterPro" id="IPR012296">
    <property type="entry name" value="Nuclease_put_TT1808"/>
</dbReference>
<dbReference type="SUPFAM" id="SSF52980">
    <property type="entry name" value="Restriction endonuclease-like"/>
    <property type="match status" value="1"/>
</dbReference>
<reference evidence="2 3" key="1">
    <citation type="journal article" date="2015" name="Genome Announc.">
        <title>Draft Genome Sequence of Filamentous Marine Cyanobacterium Lyngbya confervoides Strain BDU141951.</title>
        <authorList>
            <person name="Chandrababunaidu M.M."/>
            <person name="Sen D."/>
            <person name="Tripathy S."/>
        </authorList>
    </citation>
    <scope>NUCLEOTIDE SEQUENCE [LARGE SCALE GENOMIC DNA]</scope>
    <source>
        <strain evidence="2 3">BDU141951</strain>
    </source>
</reference>
<proteinExistence type="predicted"/>
<dbReference type="PANTHER" id="PTHR34107">
    <property type="entry name" value="SLL0198 PROTEIN-RELATED"/>
    <property type="match status" value="1"/>
</dbReference>
<keyword evidence="2" id="KW-0540">Nuclease</keyword>
<keyword evidence="2" id="KW-0378">Hydrolase</keyword>
<protein>
    <submittedName>
        <fullName evidence="2">Uma2 family endonuclease</fullName>
    </submittedName>
</protein>
<accession>A0ABD4T2E8</accession>
<evidence type="ECO:0000259" key="1">
    <source>
        <dbReference type="Pfam" id="PF05685"/>
    </source>
</evidence>
<dbReference type="RefSeq" id="WP_166281128.1">
    <property type="nucleotide sequence ID" value="NZ_JTHE03000039.1"/>
</dbReference>
<name>A0ABD4T2E8_9CYAN</name>
<dbReference type="Pfam" id="PF05685">
    <property type="entry name" value="Uma2"/>
    <property type="match status" value="1"/>
</dbReference>
<evidence type="ECO:0000313" key="3">
    <source>
        <dbReference type="Proteomes" id="UP000031561"/>
    </source>
</evidence>
<dbReference type="CDD" id="cd06260">
    <property type="entry name" value="DUF820-like"/>
    <property type="match status" value="1"/>
</dbReference>
<dbReference type="Gene3D" id="3.90.1570.10">
    <property type="entry name" value="tt1808, chain A"/>
    <property type="match status" value="1"/>
</dbReference>
<dbReference type="PANTHER" id="PTHR34107:SF6">
    <property type="entry name" value="SLR0981 PROTEIN"/>
    <property type="match status" value="1"/>
</dbReference>